<comment type="caution">
    <text evidence="2">The sequence shown here is derived from an EMBL/GenBank/DDBJ whole genome shotgun (WGS) entry which is preliminary data.</text>
</comment>
<evidence type="ECO:0000259" key="1">
    <source>
        <dbReference type="Pfam" id="PF13349"/>
    </source>
</evidence>
<dbReference type="EMBL" id="QKRB01000044">
    <property type="protein sequence ID" value="PZD95458.1"/>
    <property type="molecule type" value="Genomic_DNA"/>
</dbReference>
<organism evidence="2 3">
    <name type="scientific">Paenibacillus sambharensis</name>
    <dbReference type="NCBI Taxonomy" id="1803190"/>
    <lineage>
        <taxon>Bacteria</taxon>
        <taxon>Bacillati</taxon>
        <taxon>Bacillota</taxon>
        <taxon>Bacilli</taxon>
        <taxon>Bacillales</taxon>
        <taxon>Paenibacillaceae</taxon>
        <taxon>Paenibacillus</taxon>
    </lineage>
</organism>
<dbReference type="Proteomes" id="UP000249522">
    <property type="component" value="Unassembled WGS sequence"/>
</dbReference>
<protein>
    <recommendedName>
        <fullName evidence="1">DUF4097 domain-containing protein</fullName>
    </recommendedName>
</protein>
<evidence type="ECO:0000313" key="2">
    <source>
        <dbReference type="EMBL" id="PZD95458.1"/>
    </source>
</evidence>
<proteinExistence type="predicted"/>
<dbReference type="AlphaFoldDB" id="A0A2W1L5Q0"/>
<reference evidence="2 3" key="1">
    <citation type="submission" date="2018-06" db="EMBL/GenBank/DDBJ databases">
        <title>Paenibacillus imtechensis sp. nov.</title>
        <authorList>
            <person name="Pinnaka A.K."/>
            <person name="Singh H."/>
            <person name="Kaur M."/>
        </authorList>
    </citation>
    <scope>NUCLEOTIDE SEQUENCE [LARGE SCALE GENOMIC DNA]</scope>
    <source>
        <strain evidence="2 3">SMB1</strain>
    </source>
</reference>
<dbReference type="Gene3D" id="2.160.20.120">
    <property type="match status" value="1"/>
</dbReference>
<feature type="domain" description="DUF4097" evidence="1">
    <location>
        <begin position="48"/>
        <end position="318"/>
    </location>
</feature>
<evidence type="ECO:0000313" key="3">
    <source>
        <dbReference type="Proteomes" id="UP000249522"/>
    </source>
</evidence>
<dbReference type="OrthoDB" id="2653282at2"/>
<dbReference type="InterPro" id="IPR025164">
    <property type="entry name" value="Toastrack_DUF4097"/>
</dbReference>
<accession>A0A2W1L5Q0</accession>
<keyword evidence="3" id="KW-1185">Reference proteome</keyword>
<gene>
    <name evidence="2" type="ORF">DNH61_13060</name>
</gene>
<dbReference type="Pfam" id="PF13349">
    <property type="entry name" value="DUF4097"/>
    <property type="match status" value="1"/>
</dbReference>
<sequence length="322" mass="33543">MRKSVIVGLILVVAGIAGVLATFSGDDNILSFGSQEVNLAKEVPSAEIRSIVVNSGGTDIRVIRSREAGIIRINLEGEASARYLDDMELKAELSGDGTLEIKPVIGDNFVIGFSVLNLALTVQLPEQLWDEVEVSAGSGDIIVEDVHAARSLVINTGSGNIEADTVAGEIVNVSTGSGDQELAGVSGSRMNIEAGSGNVTVTSFEFQELGFSAGSGDVELVDGSARLTGETGSGNIRYEADRLVAPARLDAGSGDVTVRLQEEPQSLLVNFKTSSGDRKIGFDGMQVSSQDEEGDITGSFGSGEIELHVETGSGNFHLGPRS</sequence>
<dbReference type="PANTHER" id="PTHR34094:SF1">
    <property type="entry name" value="PROTEIN FAM185A"/>
    <property type="match status" value="1"/>
</dbReference>
<name>A0A2W1L5Q0_9BACL</name>
<dbReference type="PANTHER" id="PTHR34094">
    <property type="match status" value="1"/>
</dbReference>
<dbReference type="RefSeq" id="WP_111147088.1">
    <property type="nucleotide sequence ID" value="NZ_QKRB01000044.1"/>
</dbReference>